<dbReference type="AlphaFoldDB" id="F2NGU2"/>
<evidence type="ECO:0000256" key="1">
    <source>
        <dbReference type="ARBA" id="ARBA00022723"/>
    </source>
</evidence>
<evidence type="ECO:0000259" key="6">
    <source>
        <dbReference type="Pfam" id="PF02662"/>
    </source>
</evidence>
<dbReference type="CDD" id="cd00090">
    <property type="entry name" value="HTH_ARSR"/>
    <property type="match status" value="1"/>
</dbReference>
<evidence type="ECO:0000313" key="8">
    <source>
        <dbReference type="Proteomes" id="UP000000483"/>
    </source>
</evidence>
<protein>
    <submittedName>
        <fullName evidence="7">Methyl-viologen-reducing hydrogenase delta subunit</fullName>
    </submittedName>
</protein>
<dbReference type="InterPro" id="IPR003813">
    <property type="entry name" value="MvhD/FlpD"/>
</dbReference>
<dbReference type="GO" id="GO:0046872">
    <property type="term" value="F:metal ion binding"/>
    <property type="evidence" value="ECO:0007669"/>
    <property type="project" value="UniProtKB-KW"/>
</dbReference>
<evidence type="ECO:0000313" key="7">
    <source>
        <dbReference type="EMBL" id="AEB08713.1"/>
    </source>
</evidence>
<dbReference type="SUPFAM" id="SSF46785">
    <property type="entry name" value="Winged helix' DNA-binding domain"/>
    <property type="match status" value="1"/>
</dbReference>
<dbReference type="STRING" id="880072.Desac_0835"/>
<feature type="domain" description="HTH arsR-type" evidence="5">
    <location>
        <begin position="196"/>
        <end position="236"/>
    </location>
</feature>
<organism evidence="7 8">
    <name type="scientific">Desulfobacca acetoxidans (strain ATCC 700848 / DSM 11109 / ASRB2)</name>
    <dbReference type="NCBI Taxonomy" id="880072"/>
    <lineage>
        <taxon>Bacteria</taxon>
        <taxon>Pseudomonadati</taxon>
        <taxon>Thermodesulfobacteriota</taxon>
        <taxon>Desulfobaccia</taxon>
        <taxon>Desulfobaccales</taxon>
        <taxon>Desulfobaccaceae</taxon>
        <taxon>Desulfobacca</taxon>
    </lineage>
</organism>
<dbReference type="GO" id="GO:0003700">
    <property type="term" value="F:DNA-binding transcription factor activity"/>
    <property type="evidence" value="ECO:0007669"/>
    <property type="project" value="InterPro"/>
</dbReference>
<dbReference type="InterPro" id="IPR036390">
    <property type="entry name" value="WH_DNA-bd_sf"/>
</dbReference>
<dbReference type="HOGENOM" id="CLU_095272_0_0_7"/>
<reference evidence="8" key="2">
    <citation type="submission" date="2011-03" db="EMBL/GenBank/DDBJ databases">
        <title>The complete genome of Desulfobacca acetoxidans DSM 11109.</title>
        <authorList>
            <consortium name="US DOE Joint Genome Institute (JGI-PGF)"/>
            <person name="Lucas S."/>
            <person name="Copeland A."/>
            <person name="Lapidus A."/>
            <person name="Bruce D."/>
            <person name="Goodwin L."/>
            <person name="Pitluck S."/>
            <person name="Peters L."/>
            <person name="Kyrpides N."/>
            <person name="Mavromatis K."/>
            <person name="Ivanova N."/>
            <person name="Ovchinnikova G."/>
            <person name="Teshima H."/>
            <person name="Detter J.C."/>
            <person name="Han C."/>
            <person name="Land M."/>
            <person name="Hauser L."/>
            <person name="Markowitz V."/>
            <person name="Cheng J.-F."/>
            <person name="Hugenholtz P."/>
            <person name="Woyke T."/>
            <person name="Wu D."/>
            <person name="Spring S."/>
            <person name="Schueler E."/>
            <person name="Brambilla E."/>
            <person name="Klenk H.-P."/>
            <person name="Eisen J.A."/>
        </authorList>
    </citation>
    <scope>NUCLEOTIDE SEQUENCE [LARGE SCALE GENOMIC DNA]</scope>
    <source>
        <strain evidence="8">ATCC 700848 / DSM 11109 / ASRB2</strain>
    </source>
</reference>
<keyword evidence="4" id="KW-0411">Iron-sulfur</keyword>
<feature type="domain" description="F420-non-reducing hydrogenase iron-sulfur subunit D" evidence="6">
    <location>
        <begin position="9"/>
        <end position="131"/>
    </location>
</feature>
<dbReference type="InterPro" id="IPR036388">
    <property type="entry name" value="WH-like_DNA-bd_sf"/>
</dbReference>
<gene>
    <name evidence="7" type="ordered locus">Desac_0835</name>
</gene>
<keyword evidence="2" id="KW-0560">Oxidoreductase</keyword>
<accession>F2NGU2</accession>
<dbReference type="eggNOG" id="COG1908">
    <property type="taxonomic scope" value="Bacteria"/>
</dbReference>
<dbReference type="Pfam" id="PF01022">
    <property type="entry name" value="HTH_5"/>
    <property type="match status" value="1"/>
</dbReference>
<dbReference type="InterPro" id="IPR011991">
    <property type="entry name" value="ArsR-like_HTH"/>
</dbReference>
<keyword evidence="1" id="KW-0479">Metal-binding</keyword>
<name>F2NGU2_DESAR</name>
<sequence length="252" mass="28523">MDHIFEPKILAFLCNWCSYAGADLAGVSRFQYPTNIRVIRTMCSGRVDPVHVIEGLKSGFDGVFVFGCHFGDCHYLEGNYHTARRMQLVGQMLDIAGIGKNRLQLRWVSAAEGQLFADYVTELTELIRELGPLRASRFQLSLAAVQRALHSSQLRWLLGMDRFLTEKKNVYDQQLNPVDFQDLLQQCAEQEYQKALLVEALQEGPQTVRQMAKITGLPVYCVSRRLNDLERTGLVDLQAYEGTSPTFTLLTA</sequence>
<dbReference type="GO" id="GO:0016491">
    <property type="term" value="F:oxidoreductase activity"/>
    <property type="evidence" value="ECO:0007669"/>
    <property type="project" value="UniProtKB-KW"/>
</dbReference>
<keyword evidence="8" id="KW-1185">Reference proteome</keyword>
<dbReference type="RefSeq" id="WP_013705826.1">
    <property type="nucleotide sequence ID" value="NC_015388.1"/>
</dbReference>
<dbReference type="Pfam" id="PF02662">
    <property type="entry name" value="FlpD"/>
    <property type="match status" value="1"/>
</dbReference>
<evidence type="ECO:0000256" key="3">
    <source>
        <dbReference type="ARBA" id="ARBA00023004"/>
    </source>
</evidence>
<dbReference type="GO" id="GO:0051536">
    <property type="term" value="F:iron-sulfur cluster binding"/>
    <property type="evidence" value="ECO:0007669"/>
    <property type="project" value="UniProtKB-KW"/>
</dbReference>
<evidence type="ECO:0000259" key="5">
    <source>
        <dbReference type="Pfam" id="PF01022"/>
    </source>
</evidence>
<dbReference type="OrthoDB" id="9785566at2"/>
<dbReference type="KEGG" id="dao:Desac_0835"/>
<dbReference type="Proteomes" id="UP000000483">
    <property type="component" value="Chromosome"/>
</dbReference>
<proteinExistence type="predicted"/>
<dbReference type="EMBL" id="CP002629">
    <property type="protein sequence ID" value="AEB08713.1"/>
    <property type="molecule type" value="Genomic_DNA"/>
</dbReference>
<reference evidence="7 8" key="1">
    <citation type="journal article" date="2011" name="Stand. Genomic Sci.">
        <title>Complete genome sequence of the acetate-degrading sulfate reducer Desulfobacca acetoxidans type strain (ASRB2).</title>
        <authorList>
            <person name="Goker M."/>
            <person name="Teshima H."/>
            <person name="Lapidus A."/>
            <person name="Nolan M."/>
            <person name="Lucas S."/>
            <person name="Hammon N."/>
            <person name="Deshpande S."/>
            <person name="Cheng J.F."/>
            <person name="Tapia R."/>
            <person name="Han C."/>
            <person name="Goodwin L."/>
            <person name="Pitluck S."/>
            <person name="Huntemann M."/>
            <person name="Liolios K."/>
            <person name="Ivanova N."/>
            <person name="Pagani I."/>
            <person name="Mavromatis K."/>
            <person name="Ovchinikova G."/>
            <person name="Pati A."/>
            <person name="Chen A."/>
            <person name="Palaniappan K."/>
            <person name="Land M."/>
            <person name="Hauser L."/>
            <person name="Brambilla E.M."/>
            <person name="Rohde M."/>
            <person name="Spring S."/>
            <person name="Detter J.C."/>
            <person name="Woyke T."/>
            <person name="Bristow J."/>
            <person name="Eisen J.A."/>
            <person name="Markowitz V."/>
            <person name="Hugenholtz P."/>
            <person name="Kyrpides N.C."/>
            <person name="Klenk H.P."/>
        </authorList>
    </citation>
    <scope>NUCLEOTIDE SEQUENCE [LARGE SCALE GENOMIC DNA]</scope>
    <source>
        <strain evidence="8">ATCC 700848 / DSM 11109 / ASRB2</strain>
    </source>
</reference>
<evidence type="ECO:0000256" key="4">
    <source>
        <dbReference type="ARBA" id="ARBA00023014"/>
    </source>
</evidence>
<dbReference type="Gene3D" id="1.10.10.10">
    <property type="entry name" value="Winged helix-like DNA-binding domain superfamily/Winged helix DNA-binding domain"/>
    <property type="match status" value="1"/>
</dbReference>
<dbReference type="eggNOG" id="COG2512">
    <property type="taxonomic scope" value="Bacteria"/>
</dbReference>
<dbReference type="InterPro" id="IPR001845">
    <property type="entry name" value="HTH_ArsR_DNA-bd_dom"/>
</dbReference>
<evidence type="ECO:0000256" key="2">
    <source>
        <dbReference type="ARBA" id="ARBA00023002"/>
    </source>
</evidence>
<keyword evidence="3" id="KW-0408">Iron</keyword>